<dbReference type="Proteomes" id="UP000580250">
    <property type="component" value="Unassembled WGS sequence"/>
</dbReference>
<dbReference type="OrthoDB" id="6109579at2759"/>
<dbReference type="PANTHER" id="PTHR23409:SF21">
    <property type="entry name" value="CAPSID PROTEIN"/>
    <property type="match status" value="1"/>
</dbReference>
<dbReference type="PANTHER" id="PTHR23409">
    <property type="entry name" value="RIBONUCLEOSIDE-DIPHOSPHATE REDUCTASE SMALL CHAIN"/>
    <property type="match status" value="1"/>
</dbReference>
<evidence type="ECO:0000313" key="1">
    <source>
        <dbReference type="EMBL" id="CAD2184671.1"/>
    </source>
</evidence>
<name>A0A6V7WCE9_MELEN</name>
<dbReference type="GO" id="GO:0005829">
    <property type="term" value="C:cytosol"/>
    <property type="evidence" value="ECO:0007669"/>
    <property type="project" value="TreeGrafter"/>
</dbReference>
<dbReference type="GO" id="GO:0009263">
    <property type="term" value="P:deoxyribonucleotide biosynthetic process"/>
    <property type="evidence" value="ECO:0007669"/>
    <property type="project" value="InterPro"/>
</dbReference>
<sequence length="619" mass="69879">MVHIPFDTREIGYDDHHEQIQIGEGGFALQNDGSYYFRGHVPFQRGYGRQTGGGVGDVLRHFWRFLLPYARRAGTAVAKEALDTGGRILEKVENSASHEGGNNLKSTVINEGKRGLDRLLERGGLPKQFGTGLRQRKNSIKRARTKNQNHLPLTTQNKNQILVGKISANTPKKKRKKIDTFANAITNALSFFETPNTNVSVTNSSVIELLTLNPVNITPYHFKIHASTNYIDLAKCYVFIELKILKEDKDGRMIDLGKDDNVAVCQLIGHTIWKNCRVSINGTQIFEGNSLMAYKSIFDYELTYPQSVKNSYLSVAGYYDDGDNQTETKVETVGYGYKSRKRLFLDENGNPCSAQFMSKLDVDIFNQPRYLVNQCEVDIELLPNDSNFLLNTPMENAPKYQIEVIACKLYVKKIELMDSLAFDIAKKLEIKPARYPIRKTSLKSLFISENRTEFNANLWMDQVPRRIILGMVDNKSFVGIQKHYPFYFQHFNLRDISITAGGTVFPASPYSLDFSKGKYSRIFHDMQEAIGYAGTLESNGISMQRYAKGGFCFFVFNLTNSQEDNGPETFDLIKNGTTSIKLTFNEPVPSGGIVLIAMGEVDSLLMLDRNRTITSDISV</sequence>
<gene>
    <name evidence="1" type="ORF">MENT_LOCUS37040</name>
</gene>
<proteinExistence type="predicted"/>
<dbReference type="EMBL" id="CAJEWN010000511">
    <property type="protein sequence ID" value="CAD2184671.1"/>
    <property type="molecule type" value="Genomic_DNA"/>
</dbReference>
<evidence type="ECO:0000313" key="2">
    <source>
        <dbReference type="Proteomes" id="UP000580250"/>
    </source>
</evidence>
<dbReference type="GO" id="GO:0004748">
    <property type="term" value="F:ribonucleoside-diphosphate reductase activity, thioredoxin disulfide as acceptor"/>
    <property type="evidence" value="ECO:0007669"/>
    <property type="project" value="TreeGrafter"/>
</dbReference>
<reference evidence="1 2" key="1">
    <citation type="submission" date="2020-08" db="EMBL/GenBank/DDBJ databases">
        <authorList>
            <person name="Koutsovoulos G."/>
            <person name="Danchin GJ E."/>
        </authorList>
    </citation>
    <scope>NUCLEOTIDE SEQUENCE [LARGE SCALE GENOMIC DNA]</scope>
</reference>
<dbReference type="InterPro" id="IPR000358">
    <property type="entry name" value="RNR_small_fam"/>
</dbReference>
<protein>
    <submittedName>
        <fullName evidence="1">Uncharacterized protein</fullName>
    </submittedName>
</protein>
<dbReference type="AlphaFoldDB" id="A0A6V7WCE9"/>
<accession>A0A6V7WCE9</accession>
<comment type="caution">
    <text evidence="1">The sequence shown here is derived from an EMBL/GenBank/DDBJ whole genome shotgun (WGS) entry which is preliminary data.</text>
</comment>
<organism evidence="1 2">
    <name type="scientific">Meloidogyne enterolobii</name>
    <name type="common">Root-knot nematode worm</name>
    <name type="synonym">Meloidogyne mayaguensis</name>
    <dbReference type="NCBI Taxonomy" id="390850"/>
    <lineage>
        <taxon>Eukaryota</taxon>
        <taxon>Metazoa</taxon>
        <taxon>Ecdysozoa</taxon>
        <taxon>Nematoda</taxon>
        <taxon>Chromadorea</taxon>
        <taxon>Rhabditida</taxon>
        <taxon>Tylenchina</taxon>
        <taxon>Tylenchomorpha</taxon>
        <taxon>Tylenchoidea</taxon>
        <taxon>Meloidogynidae</taxon>
        <taxon>Meloidogyninae</taxon>
        <taxon>Meloidogyne</taxon>
    </lineage>
</organism>